<organism evidence="3 4">
    <name type="scientific">Methanobrevibacter ruminantium (strain ATCC 35063 / DSM 1093 / JCM 13430 / OCM 146 / M1)</name>
    <name type="common">Methanobacterium ruminantium</name>
    <dbReference type="NCBI Taxonomy" id="634498"/>
    <lineage>
        <taxon>Archaea</taxon>
        <taxon>Methanobacteriati</taxon>
        <taxon>Methanobacteriota</taxon>
        <taxon>Methanomada group</taxon>
        <taxon>Methanobacteria</taxon>
        <taxon>Methanobacteriales</taxon>
        <taxon>Methanobacteriaceae</taxon>
        <taxon>Methanobrevibacter</taxon>
    </lineage>
</organism>
<dbReference type="InterPro" id="IPR003156">
    <property type="entry name" value="DHHA1_dom"/>
</dbReference>
<accession>D3E0X3</accession>
<sequence>MLKKHIENEDIIRLISHNDADGLSAAGVIANAIKEEGGQFHITIVPRLKPDVIRDVSKEKYELYVFSDMGSACIKQLNRLKSDVIVADHHQPSEHEPKDNLIHVNPHLFGIDGSRHLSGAGSSYLVVRNMNKKHLAYMALIGAFGDMQCANRFTGINQLILKDGQEAGNLELHEDLKIVSKAQEPLYKSIAYTLNPALPGLTGRLDNSQELLEKMGVSYGISFLDLEDEEKDVVKDELVKVNPQIFGDVYSVPSEHPVLRDLEEYSSILDACGKNKEYGLALSIILGEREKSLDEALKLQKRYREDLTKGFEWISREGAQQLGSIQYLYSEDKVLKSIMGTIAGVGMSAKILSDEKPVIGLSRLHNDIKVSGRATRFLVARGVNLGKALADASVNFGGQGGGHDIAAGAMIPYEAKDNFLHLLDQIVEDQLQ</sequence>
<dbReference type="SUPFAM" id="SSF64182">
    <property type="entry name" value="DHH phosphoesterases"/>
    <property type="match status" value="1"/>
</dbReference>
<feature type="domain" description="DDH" evidence="1">
    <location>
        <begin position="13"/>
        <end position="127"/>
    </location>
</feature>
<dbReference type="PANTHER" id="PTHR30255">
    <property type="entry name" value="SINGLE-STRANDED-DNA-SPECIFIC EXONUCLEASE RECJ"/>
    <property type="match status" value="1"/>
</dbReference>
<dbReference type="eggNOG" id="arCOG00427">
    <property type="taxonomic scope" value="Archaea"/>
</dbReference>
<gene>
    <name evidence="3" type="primary">recJ1</name>
    <name evidence="3" type="ordered locus">mru_2097</name>
</gene>
<dbReference type="Proteomes" id="UP000008680">
    <property type="component" value="Chromosome"/>
</dbReference>
<dbReference type="GO" id="GO:0004527">
    <property type="term" value="F:exonuclease activity"/>
    <property type="evidence" value="ECO:0007669"/>
    <property type="project" value="UniProtKB-KW"/>
</dbReference>
<proteinExistence type="predicted"/>
<evidence type="ECO:0000313" key="3">
    <source>
        <dbReference type="EMBL" id="ADC47947.1"/>
    </source>
</evidence>
<feature type="domain" description="DHHA1" evidence="2">
    <location>
        <begin position="335"/>
        <end position="428"/>
    </location>
</feature>
<name>D3E0X3_METRM</name>
<dbReference type="STRING" id="634498.mru_2097"/>
<dbReference type="InterPro" id="IPR051673">
    <property type="entry name" value="SSDNA_exonuclease_RecJ"/>
</dbReference>
<dbReference type="GeneID" id="8771776"/>
<dbReference type="InterPro" id="IPR001667">
    <property type="entry name" value="DDH_dom"/>
</dbReference>
<dbReference type="Gene3D" id="3.90.1640.30">
    <property type="match status" value="1"/>
</dbReference>
<dbReference type="AlphaFoldDB" id="D3E0X3"/>
<dbReference type="EMBL" id="CP001719">
    <property type="protein sequence ID" value="ADC47947.1"/>
    <property type="molecule type" value="Genomic_DNA"/>
</dbReference>
<evidence type="ECO:0000259" key="2">
    <source>
        <dbReference type="Pfam" id="PF02272"/>
    </source>
</evidence>
<dbReference type="EC" id="3.1.-.-" evidence="3"/>
<dbReference type="RefSeq" id="WP_012956895.1">
    <property type="nucleotide sequence ID" value="NC_013790.1"/>
</dbReference>
<dbReference type="Gene3D" id="3.10.310.30">
    <property type="match status" value="1"/>
</dbReference>
<keyword evidence="3" id="KW-0540">Nuclease</keyword>
<keyword evidence="4" id="KW-1185">Reference proteome</keyword>
<keyword evidence="3" id="KW-0378">Hydrolase</keyword>
<dbReference type="OrthoDB" id="36101at2157"/>
<dbReference type="HOGENOM" id="CLU_042622_0_0_2"/>
<dbReference type="KEGG" id="mru:mru_2097"/>
<dbReference type="GO" id="GO:0003676">
    <property type="term" value="F:nucleic acid binding"/>
    <property type="evidence" value="ECO:0007669"/>
    <property type="project" value="InterPro"/>
</dbReference>
<dbReference type="Pfam" id="PF01368">
    <property type="entry name" value="DHH"/>
    <property type="match status" value="1"/>
</dbReference>
<dbReference type="PANTHER" id="PTHR30255:SF3">
    <property type="entry name" value="SINGLE-STRANDED-DNA-SPECIFIC EXONUCLEASE RECJ"/>
    <property type="match status" value="1"/>
</dbReference>
<evidence type="ECO:0000259" key="1">
    <source>
        <dbReference type="Pfam" id="PF01368"/>
    </source>
</evidence>
<dbReference type="Pfam" id="PF02272">
    <property type="entry name" value="DHHA1"/>
    <property type="match status" value="1"/>
</dbReference>
<protein>
    <submittedName>
        <fullName evidence="3">SsDNA exonuclease RecJ1</fullName>
        <ecNumber evidence="3">3.1.-.-</ecNumber>
    </submittedName>
</protein>
<evidence type="ECO:0000313" key="4">
    <source>
        <dbReference type="Proteomes" id="UP000008680"/>
    </source>
</evidence>
<dbReference type="InterPro" id="IPR038763">
    <property type="entry name" value="DHH_sf"/>
</dbReference>
<dbReference type="PATRIC" id="fig|634498.28.peg.2099"/>
<reference evidence="3 4" key="1">
    <citation type="journal article" date="2010" name="PLoS ONE">
        <title>The genome sequence of the rumen methanogen Methanobrevibacter ruminantium reveals new possibilities for controlling ruminant methane emissions.</title>
        <authorList>
            <person name="Leahy S.C."/>
            <person name="Kelly W.J."/>
            <person name="Altermann E."/>
            <person name="Ronimus R.S."/>
            <person name="Yeoman C.J."/>
            <person name="Pacheco D.M."/>
            <person name="Li D."/>
            <person name="Kong Z."/>
            <person name="McTavish S."/>
            <person name="Sang C."/>
            <person name="Lambie S.C."/>
            <person name="Janssen P.H."/>
            <person name="Dey D."/>
            <person name="Attwood G.T."/>
        </authorList>
    </citation>
    <scope>NUCLEOTIDE SEQUENCE [LARGE SCALE GENOMIC DNA]</scope>
    <source>
        <strain evidence="4">ATCC 35063 / DSM 1093 / JCM 13430 / OCM 146 / M1</strain>
    </source>
</reference>
<keyword evidence="3" id="KW-0269">Exonuclease</keyword>